<name>A0A816TYE6_BRANA</name>
<gene>
    <name evidence="1" type="ORF">DARMORV10_A05P33180.1</name>
</gene>
<dbReference type="EMBL" id="HG994359">
    <property type="protein sequence ID" value="CAF2101081.1"/>
    <property type="molecule type" value="Genomic_DNA"/>
</dbReference>
<reference evidence="1" key="1">
    <citation type="submission" date="2021-01" db="EMBL/GenBank/DDBJ databases">
        <authorList>
            <consortium name="Genoscope - CEA"/>
            <person name="William W."/>
        </authorList>
    </citation>
    <scope>NUCLEOTIDE SEQUENCE</scope>
</reference>
<organism evidence="1">
    <name type="scientific">Brassica napus</name>
    <name type="common">Rape</name>
    <dbReference type="NCBI Taxonomy" id="3708"/>
    <lineage>
        <taxon>Eukaryota</taxon>
        <taxon>Viridiplantae</taxon>
        <taxon>Streptophyta</taxon>
        <taxon>Embryophyta</taxon>
        <taxon>Tracheophyta</taxon>
        <taxon>Spermatophyta</taxon>
        <taxon>Magnoliopsida</taxon>
        <taxon>eudicotyledons</taxon>
        <taxon>Gunneridae</taxon>
        <taxon>Pentapetalae</taxon>
        <taxon>rosids</taxon>
        <taxon>malvids</taxon>
        <taxon>Brassicales</taxon>
        <taxon>Brassicaceae</taxon>
        <taxon>Brassiceae</taxon>
        <taxon>Brassica</taxon>
    </lineage>
</organism>
<protein>
    <submittedName>
        <fullName evidence="1">(rape) hypothetical protein</fullName>
    </submittedName>
</protein>
<proteinExistence type="predicted"/>
<sequence length="130" mass="15203">MKPHVKQKRGMMRILLEVKVTKPKMKKRFPTPVGRRGRNEPGFIKRSLSIPKSFAFKIARIYSNYAISNFSPFTKHAAQPERSIYKWFEAYYMMKQNELKSPPLGTFGVSRRGKRWSLLDSSNASQKQTF</sequence>
<evidence type="ECO:0000313" key="1">
    <source>
        <dbReference type="EMBL" id="CAF2101081.1"/>
    </source>
</evidence>
<dbReference type="Proteomes" id="UP001295469">
    <property type="component" value="Chromosome A05"/>
</dbReference>
<accession>A0A816TYE6</accession>
<dbReference type="AlphaFoldDB" id="A0A816TYE6"/>